<evidence type="ECO:0000256" key="5">
    <source>
        <dbReference type="ARBA" id="ARBA00023237"/>
    </source>
</evidence>
<dbReference type="InterPro" id="IPR011990">
    <property type="entry name" value="TPR-like_helical_dom_sf"/>
</dbReference>
<keyword evidence="4" id="KW-0472">Membrane</keyword>
<dbReference type="HOGENOM" id="CLU_015553_3_1_10"/>
<dbReference type="Pfam" id="PF07980">
    <property type="entry name" value="SusD_RagB"/>
    <property type="match status" value="1"/>
</dbReference>
<comment type="similarity">
    <text evidence="2">Belongs to the SusD family.</text>
</comment>
<dbReference type="CDD" id="cd08977">
    <property type="entry name" value="SusD"/>
    <property type="match status" value="1"/>
</dbReference>
<feature type="domain" description="SusD-like N-terminal" evidence="7">
    <location>
        <begin position="42"/>
        <end position="244"/>
    </location>
</feature>
<dbReference type="eggNOG" id="COG3193">
    <property type="taxonomic scope" value="Bacteria"/>
</dbReference>
<comment type="subcellular location">
    <subcellularLocation>
        <location evidence="1">Cell outer membrane</location>
    </subcellularLocation>
</comment>
<dbReference type="STRING" id="886377.Murru_2579"/>
<dbReference type="OrthoDB" id="621570at2"/>
<reference evidence="8 9" key="2">
    <citation type="journal article" date="2012" name="Stand. Genomic Sci.">
        <title>Complete genome sequence of the facultatively anaerobic, appendaged bacterium Muricauda ruestringensis type strain (B1(T)).</title>
        <authorList>
            <person name="Huntemann M."/>
            <person name="Teshima H."/>
            <person name="Lapidus A."/>
            <person name="Nolan M."/>
            <person name="Lucas S."/>
            <person name="Hammon N."/>
            <person name="Deshpande S."/>
            <person name="Cheng J.F."/>
            <person name="Tapia R."/>
            <person name="Goodwin L.A."/>
            <person name="Pitluck S."/>
            <person name="Liolios K."/>
            <person name="Pagani I."/>
            <person name="Ivanova N."/>
            <person name="Mavromatis K."/>
            <person name="Mikhailova N."/>
            <person name="Pati A."/>
            <person name="Chen A."/>
            <person name="Palaniappan K."/>
            <person name="Land M."/>
            <person name="Hauser L."/>
            <person name="Pan C."/>
            <person name="Brambilla E.M."/>
            <person name="Rohde M."/>
            <person name="Spring S."/>
            <person name="Goker M."/>
            <person name="Detter J.C."/>
            <person name="Bristow J."/>
            <person name="Eisen J.A."/>
            <person name="Markowitz V."/>
            <person name="Hugenholtz P."/>
            <person name="Kyrpides N.C."/>
            <person name="Klenk H.P."/>
            <person name="Woyke T."/>
        </authorList>
    </citation>
    <scope>NUCLEOTIDE SEQUENCE [LARGE SCALE GENOMIC DNA]</scope>
    <source>
        <strain evidence="9">DSM 13258 / LMG 19739 / B1</strain>
    </source>
</reference>
<dbReference type="EMBL" id="CP002999">
    <property type="protein sequence ID" value="AEM71615.1"/>
    <property type="molecule type" value="Genomic_DNA"/>
</dbReference>
<evidence type="ECO:0000256" key="3">
    <source>
        <dbReference type="ARBA" id="ARBA00022729"/>
    </source>
</evidence>
<proteinExistence type="inferred from homology"/>
<evidence type="ECO:0000256" key="1">
    <source>
        <dbReference type="ARBA" id="ARBA00004442"/>
    </source>
</evidence>
<dbReference type="InterPro" id="IPR012944">
    <property type="entry name" value="SusD_RagB_dom"/>
</dbReference>
<dbReference type="GO" id="GO:0009279">
    <property type="term" value="C:cell outer membrane"/>
    <property type="evidence" value="ECO:0007669"/>
    <property type="project" value="UniProtKB-SubCell"/>
</dbReference>
<evidence type="ECO:0000256" key="4">
    <source>
        <dbReference type="ARBA" id="ARBA00023136"/>
    </source>
</evidence>
<gene>
    <name evidence="8" type="ordered locus">Murru_2579</name>
</gene>
<dbReference type="Gene3D" id="1.25.40.390">
    <property type="match status" value="1"/>
</dbReference>
<organism evidence="8 9">
    <name type="scientific">Allomuricauda ruestringensis (strain DSM 13258 / CIP 107369 / LMG 19739 / B1)</name>
    <name type="common">Muricauda ruestringensis</name>
    <dbReference type="NCBI Taxonomy" id="886377"/>
    <lineage>
        <taxon>Bacteria</taxon>
        <taxon>Pseudomonadati</taxon>
        <taxon>Bacteroidota</taxon>
        <taxon>Flavobacteriia</taxon>
        <taxon>Flavobacteriales</taxon>
        <taxon>Flavobacteriaceae</taxon>
        <taxon>Flagellimonas</taxon>
    </lineage>
</organism>
<sequence length="478" mass="54040">MKYLNNINIGQSPLLRALLGMNRLLQRTLLMVISMMWLGCSDFVEVDPPKNNLVSETVFKDPATVESALANLYYGMREQGMVSGSFGLTTALGIYADELDYYEFNADQMQMYNHNVMADNNLLLGWWKQAYHLIYAANDIIRGVESSKDLNMDEKKAFQGQALFVRAYLHSLLVSLFGDVPYITETDYLTNNKVARLTQEEVYDRIIEDLNEAMALLEGIGSISEERVWPDSDVVKALLARIYLYTENWGMAAATATDLINDFPLEAELDHVFLKDSPETIWQLKADDDFPRNTREAGQLIIQTVPGQTYALTDELLASFEPGDLRSDHWIGSATDAENGTTLYFAHKYKAGINETESLEYSILFRSAEQHLIRAESRAHMGNLVGAQNDLNAIRNRAGLSNTMANTMDGVLEAILQERKMELFTEQGHRWFDLKRTGNAGNELNGIKTNWQENHVLLPVPEDELEINPNLLPQNPGY</sequence>
<dbReference type="RefSeq" id="WP_014033896.1">
    <property type="nucleotide sequence ID" value="NC_015945.1"/>
</dbReference>
<evidence type="ECO:0000313" key="9">
    <source>
        <dbReference type="Proteomes" id="UP000008908"/>
    </source>
</evidence>
<keyword evidence="9" id="KW-1185">Reference proteome</keyword>
<evidence type="ECO:0000313" key="8">
    <source>
        <dbReference type="EMBL" id="AEM71615.1"/>
    </source>
</evidence>
<dbReference type="InterPro" id="IPR033985">
    <property type="entry name" value="SusD-like_N"/>
</dbReference>
<dbReference type="KEGG" id="mrs:Murru_2579"/>
<evidence type="ECO:0000259" key="6">
    <source>
        <dbReference type="Pfam" id="PF07980"/>
    </source>
</evidence>
<dbReference type="AlphaFoldDB" id="G2PQA9"/>
<dbReference type="Pfam" id="PF14322">
    <property type="entry name" value="SusD-like_3"/>
    <property type="match status" value="1"/>
</dbReference>
<name>G2PQA9_ALLRU</name>
<reference evidence="9" key="1">
    <citation type="submission" date="2011-08" db="EMBL/GenBank/DDBJ databases">
        <title>The complete genome of Muricauda ruestringensis DSM 13258.</title>
        <authorList>
            <person name="Lucas S."/>
            <person name="Han J."/>
            <person name="Lapidus A."/>
            <person name="Bruce D."/>
            <person name="Goodwin L."/>
            <person name="Pitluck S."/>
            <person name="Peters L."/>
            <person name="Kyrpides N."/>
            <person name="Mavromatis K."/>
            <person name="Ivanova N."/>
            <person name="Ovchinnikova G."/>
            <person name="Teshima H."/>
            <person name="Detter J.C."/>
            <person name="Tapia R."/>
            <person name="Han C."/>
            <person name="Land M."/>
            <person name="Hauser L."/>
            <person name="Markowitz V."/>
            <person name="Cheng J.-F."/>
            <person name="Hugenholtz P."/>
            <person name="Woyke T."/>
            <person name="Wu D."/>
            <person name="Spring S."/>
            <person name="Schroeder M."/>
            <person name="Brambilla E."/>
            <person name="Klenk H.-P."/>
            <person name="Eisen J.A."/>
        </authorList>
    </citation>
    <scope>NUCLEOTIDE SEQUENCE [LARGE SCALE GENOMIC DNA]</scope>
    <source>
        <strain evidence="9">DSM 13258 / LMG 19739 / B1</strain>
    </source>
</reference>
<keyword evidence="5" id="KW-0998">Cell outer membrane</keyword>
<accession>G2PQA9</accession>
<evidence type="ECO:0000259" key="7">
    <source>
        <dbReference type="Pfam" id="PF14322"/>
    </source>
</evidence>
<dbReference type="SUPFAM" id="SSF48452">
    <property type="entry name" value="TPR-like"/>
    <property type="match status" value="1"/>
</dbReference>
<feature type="domain" description="RagB/SusD" evidence="6">
    <location>
        <begin position="345"/>
        <end position="478"/>
    </location>
</feature>
<dbReference type="Proteomes" id="UP000008908">
    <property type="component" value="Chromosome"/>
</dbReference>
<protein>
    <submittedName>
        <fullName evidence="8">RagB/SusD domain-containing protein</fullName>
    </submittedName>
</protein>
<evidence type="ECO:0000256" key="2">
    <source>
        <dbReference type="ARBA" id="ARBA00006275"/>
    </source>
</evidence>
<keyword evidence="3" id="KW-0732">Signal</keyword>